<reference evidence="1 2" key="1">
    <citation type="journal article" date="2012" name="PLoS Pathog.">
        <title>Diverse lifestyles and strategies of plant pathogenesis encoded in the genomes of eighteen Dothideomycetes fungi.</title>
        <authorList>
            <person name="Ohm R.A."/>
            <person name="Feau N."/>
            <person name="Henrissat B."/>
            <person name="Schoch C.L."/>
            <person name="Horwitz B.A."/>
            <person name="Barry K.W."/>
            <person name="Condon B.J."/>
            <person name="Copeland A.C."/>
            <person name="Dhillon B."/>
            <person name="Glaser F."/>
            <person name="Hesse C.N."/>
            <person name="Kosti I."/>
            <person name="LaButti K."/>
            <person name="Lindquist E.A."/>
            <person name="Lucas S."/>
            <person name="Salamov A.A."/>
            <person name="Bradshaw R.E."/>
            <person name="Ciuffetti L."/>
            <person name="Hamelin R.C."/>
            <person name="Kema G.H.J."/>
            <person name="Lawrence C."/>
            <person name="Scott J.A."/>
            <person name="Spatafora J.W."/>
            <person name="Turgeon B.G."/>
            <person name="de Wit P.J.G.M."/>
            <person name="Zhong S."/>
            <person name="Goodwin S.B."/>
            <person name="Grigoriev I.V."/>
        </authorList>
    </citation>
    <scope>NUCLEOTIDE SEQUENCE [LARGE SCALE GENOMIC DNA]</scope>
    <source>
        <strain evidence="1 2">SO2202</strain>
    </source>
</reference>
<organism evidence="1 2">
    <name type="scientific">Sphaerulina musiva (strain SO2202)</name>
    <name type="common">Poplar stem canker fungus</name>
    <name type="synonym">Septoria musiva</name>
    <dbReference type="NCBI Taxonomy" id="692275"/>
    <lineage>
        <taxon>Eukaryota</taxon>
        <taxon>Fungi</taxon>
        <taxon>Dikarya</taxon>
        <taxon>Ascomycota</taxon>
        <taxon>Pezizomycotina</taxon>
        <taxon>Dothideomycetes</taxon>
        <taxon>Dothideomycetidae</taxon>
        <taxon>Mycosphaerellales</taxon>
        <taxon>Mycosphaerellaceae</taxon>
        <taxon>Sphaerulina</taxon>
    </lineage>
</organism>
<name>M3C3Z0_SPHMS</name>
<evidence type="ECO:0000313" key="2">
    <source>
        <dbReference type="Proteomes" id="UP000016931"/>
    </source>
</evidence>
<evidence type="ECO:0000313" key="1">
    <source>
        <dbReference type="EMBL" id="EMF14956.1"/>
    </source>
</evidence>
<sequence length="129" mass="12890">MYNVTILSLGNTTNSTGGEGHVAAGGKLSPFGDIGVGCGVNWENEVGYGGGIDAGSSDFGLGGGWKITPTTLELGTGIGISADNSSANVNFKGSTNGTFELRFESTAQFACGTPAKADGKWSVICSTTA</sequence>
<dbReference type="OMA" id="IGMNTAN"/>
<dbReference type="STRING" id="692275.M3C3Z0"/>
<dbReference type="AlphaFoldDB" id="M3C3Z0"/>
<dbReference type="EMBL" id="KB456261">
    <property type="protein sequence ID" value="EMF14956.1"/>
    <property type="molecule type" value="Genomic_DNA"/>
</dbReference>
<accession>M3C3Z0</accession>
<dbReference type="HOGENOM" id="CLU_136928_0_0_1"/>
<keyword evidence="2" id="KW-1185">Reference proteome</keyword>
<proteinExistence type="predicted"/>
<protein>
    <submittedName>
        <fullName evidence="1">Uncharacterized protein</fullName>
    </submittedName>
</protein>
<dbReference type="eggNOG" id="ENOG502SUY1">
    <property type="taxonomic scope" value="Eukaryota"/>
</dbReference>
<dbReference type="Proteomes" id="UP000016931">
    <property type="component" value="Unassembled WGS sequence"/>
</dbReference>
<dbReference type="GeneID" id="27905787"/>
<dbReference type="OrthoDB" id="3648350at2759"/>
<dbReference type="RefSeq" id="XP_016763077.1">
    <property type="nucleotide sequence ID" value="XM_016908650.1"/>
</dbReference>
<gene>
    <name evidence="1" type="ORF">SEPMUDRAFT_36834</name>
</gene>